<name>A0A2I0IFJ8_PUNGR</name>
<proteinExistence type="predicted"/>
<organism evidence="2 3">
    <name type="scientific">Punica granatum</name>
    <name type="common">Pomegranate</name>
    <dbReference type="NCBI Taxonomy" id="22663"/>
    <lineage>
        <taxon>Eukaryota</taxon>
        <taxon>Viridiplantae</taxon>
        <taxon>Streptophyta</taxon>
        <taxon>Embryophyta</taxon>
        <taxon>Tracheophyta</taxon>
        <taxon>Spermatophyta</taxon>
        <taxon>Magnoliopsida</taxon>
        <taxon>eudicotyledons</taxon>
        <taxon>Gunneridae</taxon>
        <taxon>Pentapetalae</taxon>
        <taxon>rosids</taxon>
        <taxon>malvids</taxon>
        <taxon>Myrtales</taxon>
        <taxon>Lythraceae</taxon>
        <taxon>Punica</taxon>
    </lineage>
</organism>
<keyword evidence="3" id="KW-1185">Reference proteome</keyword>
<comment type="caution">
    <text evidence="2">The sequence shown here is derived from an EMBL/GenBank/DDBJ whole genome shotgun (WGS) entry which is preliminary data.</text>
</comment>
<dbReference type="EMBL" id="PGOL01003135">
    <property type="protein sequence ID" value="PKI42764.1"/>
    <property type="molecule type" value="Genomic_DNA"/>
</dbReference>
<dbReference type="Pfam" id="PF25042">
    <property type="entry name" value="DUF7787"/>
    <property type="match status" value="1"/>
</dbReference>
<dbReference type="PANTHER" id="PTHR35096">
    <property type="entry name" value="BNAA08G28570D PROTEIN"/>
    <property type="match status" value="1"/>
</dbReference>
<evidence type="ECO:0000259" key="1">
    <source>
        <dbReference type="Pfam" id="PF25042"/>
    </source>
</evidence>
<dbReference type="PANTHER" id="PTHR35096:SF8">
    <property type="entry name" value="OS03G0308600 PROTEIN"/>
    <property type="match status" value="1"/>
</dbReference>
<reference evidence="2 3" key="1">
    <citation type="submission" date="2017-11" db="EMBL/GenBank/DDBJ databases">
        <title>De-novo sequencing of pomegranate (Punica granatum L.) genome.</title>
        <authorList>
            <person name="Akparov Z."/>
            <person name="Amiraslanov A."/>
            <person name="Hajiyeva S."/>
            <person name="Abbasov M."/>
            <person name="Kaur K."/>
            <person name="Hamwieh A."/>
            <person name="Solovyev V."/>
            <person name="Salamov A."/>
            <person name="Braich B."/>
            <person name="Kosarev P."/>
            <person name="Mahmoud A."/>
            <person name="Hajiyev E."/>
            <person name="Babayeva S."/>
            <person name="Izzatullayeva V."/>
            <person name="Mammadov A."/>
            <person name="Mammadov A."/>
            <person name="Sharifova S."/>
            <person name="Ojaghi J."/>
            <person name="Eynullazada K."/>
            <person name="Bayramov B."/>
            <person name="Abdulazimova A."/>
            <person name="Shahmuradov I."/>
        </authorList>
    </citation>
    <scope>NUCLEOTIDE SEQUENCE [LARGE SCALE GENOMIC DNA]</scope>
    <source>
        <strain evidence="3">cv. AG2017</strain>
        <tissue evidence="2">Leaf</tissue>
    </source>
</reference>
<feature type="domain" description="DUF7787" evidence="1">
    <location>
        <begin position="4"/>
        <end position="62"/>
    </location>
</feature>
<protein>
    <recommendedName>
        <fullName evidence="1">DUF7787 domain-containing protein</fullName>
    </recommendedName>
</protein>
<evidence type="ECO:0000313" key="2">
    <source>
        <dbReference type="EMBL" id="PKI42764.1"/>
    </source>
</evidence>
<dbReference type="Proteomes" id="UP000233551">
    <property type="component" value="Unassembled WGS sequence"/>
</dbReference>
<dbReference type="InterPro" id="IPR056689">
    <property type="entry name" value="DUF7787"/>
</dbReference>
<accession>A0A2I0IFJ8</accession>
<dbReference type="AlphaFoldDB" id="A0A2I0IFJ8"/>
<evidence type="ECO:0000313" key="3">
    <source>
        <dbReference type="Proteomes" id="UP000233551"/>
    </source>
</evidence>
<sequence>MKWTRTISLEDYVDVLHCDWQADLTISCLNQIVSMHGFRKIIRGKALKKVLVDALKTIDLIDPSRSTVKEYVSPHAFLELEEVIADLNALNWHECHTTSMKTICKENPPATKDDAGLQLKALKWKGNNKIKGKRKENRKGDDSLISAGDDRLISAGDYRLISAGDGAEKACKKRMQLLKEINAGARGRGVLSFFLFCKGWRPWITIPVDVISSDPFHSVARH</sequence>
<gene>
    <name evidence="2" type="ORF">CRG98_036892</name>
</gene>
<dbReference type="STRING" id="22663.A0A2I0IFJ8"/>